<feature type="compositionally biased region" description="Low complexity" evidence="1">
    <location>
        <begin position="36"/>
        <end position="48"/>
    </location>
</feature>
<evidence type="ECO:0000313" key="3">
    <source>
        <dbReference type="Proteomes" id="UP000270296"/>
    </source>
</evidence>
<protein>
    <submittedName>
        <fullName evidence="2 4">Uncharacterized protein</fullName>
    </submittedName>
</protein>
<dbReference type="AlphaFoldDB" id="A0A183IVA1"/>
<accession>A0A183IVA1</accession>
<evidence type="ECO:0000313" key="4">
    <source>
        <dbReference type="WBParaSite" id="SBAD_0000783601-mRNA-1"/>
    </source>
</evidence>
<feature type="compositionally biased region" description="Polar residues" evidence="1">
    <location>
        <begin position="18"/>
        <end position="28"/>
    </location>
</feature>
<dbReference type="WBParaSite" id="SBAD_0000783601-mRNA-1">
    <property type="protein sequence ID" value="SBAD_0000783601-mRNA-1"/>
    <property type="gene ID" value="SBAD_0000783601"/>
</dbReference>
<dbReference type="Proteomes" id="UP000270296">
    <property type="component" value="Unassembled WGS sequence"/>
</dbReference>
<feature type="compositionally biased region" description="Polar residues" evidence="1">
    <location>
        <begin position="1"/>
        <end position="10"/>
    </location>
</feature>
<reference evidence="2 3" key="2">
    <citation type="submission" date="2018-11" db="EMBL/GenBank/DDBJ databases">
        <authorList>
            <consortium name="Pathogen Informatics"/>
        </authorList>
    </citation>
    <scope>NUCLEOTIDE SEQUENCE [LARGE SCALE GENOMIC DNA]</scope>
</reference>
<feature type="region of interest" description="Disordered" evidence="1">
    <location>
        <begin position="1"/>
        <end position="60"/>
    </location>
</feature>
<evidence type="ECO:0000313" key="2">
    <source>
        <dbReference type="EMBL" id="VDP13474.1"/>
    </source>
</evidence>
<reference evidence="4" key="1">
    <citation type="submission" date="2016-06" db="UniProtKB">
        <authorList>
            <consortium name="WormBaseParasite"/>
        </authorList>
    </citation>
    <scope>IDENTIFICATION</scope>
</reference>
<evidence type="ECO:0000256" key="1">
    <source>
        <dbReference type="SAM" id="MobiDB-lite"/>
    </source>
</evidence>
<keyword evidence="3" id="KW-1185">Reference proteome</keyword>
<dbReference type="EMBL" id="UZAM01010726">
    <property type="protein sequence ID" value="VDP13474.1"/>
    <property type="molecule type" value="Genomic_DNA"/>
</dbReference>
<name>A0A183IVA1_9BILA</name>
<proteinExistence type="predicted"/>
<sequence>MKWRQSQKLSSMKAVDLPTSSSTNSTTGEAEAMLISPKSKSQSRSPSSVVMAPDAEVQRV</sequence>
<gene>
    <name evidence="2" type="ORF">SBAD_LOCUS7548</name>
</gene>
<organism evidence="4">
    <name type="scientific">Soboliphyme baturini</name>
    <dbReference type="NCBI Taxonomy" id="241478"/>
    <lineage>
        <taxon>Eukaryota</taxon>
        <taxon>Metazoa</taxon>
        <taxon>Ecdysozoa</taxon>
        <taxon>Nematoda</taxon>
        <taxon>Enoplea</taxon>
        <taxon>Dorylaimia</taxon>
        <taxon>Dioctophymatida</taxon>
        <taxon>Dioctophymatoidea</taxon>
        <taxon>Soboliphymatidae</taxon>
        <taxon>Soboliphyme</taxon>
    </lineage>
</organism>